<feature type="non-terminal residue" evidence="2">
    <location>
        <position position="1"/>
    </location>
</feature>
<comment type="caution">
    <text evidence="2">The sequence shown here is derived from an EMBL/GenBank/DDBJ whole genome shotgun (WGS) entry which is preliminary data.</text>
</comment>
<reference evidence="2 3" key="1">
    <citation type="submission" date="2019-03" db="EMBL/GenBank/DDBJ databases">
        <title>Single cell metagenomics reveals metabolic interactions within the superorganism composed of flagellate Streblomastix strix and complex community of Bacteroidetes bacteria on its surface.</title>
        <authorList>
            <person name="Treitli S.C."/>
            <person name="Kolisko M."/>
            <person name="Husnik F."/>
            <person name="Keeling P."/>
            <person name="Hampl V."/>
        </authorList>
    </citation>
    <scope>NUCLEOTIDE SEQUENCE [LARGE SCALE GENOMIC DNA]</scope>
    <source>
        <strain evidence="2">ST1C</strain>
    </source>
</reference>
<organism evidence="2 3">
    <name type="scientific">Streblomastix strix</name>
    <dbReference type="NCBI Taxonomy" id="222440"/>
    <lineage>
        <taxon>Eukaryota</taxon>
        <taxon>Metamonada</taxon>
        <taxon>Preaxostyla</taxon>
        <taxon>Oxymonadida</taxon>
        <taxon>Streblomastigidae</taxon>
        <taxon>Streblomastix</taxon>
    </lineage>
</organism>
<protein>
    <submittedName>
        <fullName evidence="2">Uncharacterized protein</fullName>
    </submittedName>
</protein>
<accession>A0A5J4TXN2</accession>
<dbReference type="Proteomes" id="UP000324800">
    <property type="component" value="Unassembled WGS sequence"/>
</dbReference>
<name>A0A5J4TXN2_9EUKA</name>
<gene>
    <name evidence="2" type="ORF">EZS28_041834</name>
</gene>
<evidence type="ECO:0000256" key="1">
    <source>
        <dbReference type="SAM" id="MobiDB-lite"/>
    </source>
</evidence>
<feature type="region of interest" description="Disordered" evidence="1">
    <location>
        <begin position="33"/>
        <end position="53"/>
    </location>
</feature>
<proteinExistence type="predicted"/>
<evidence type="ECO:0000313" key="2">
    <source>
        <dbReference type="EMBL" id="KAA6362639.1"/>
    </source>
</evidence>
<dbReference type="AlphaFoldDB" id="A0A5J4TXN2"/>
<dbReference type="EMBL" id="SNRW01023918">
    <property type="protein sequence ID" value="KAA6362639.1"/>
    <property type="molecule type" value="Genomic_DNA"/>
</dbReference>
<sequence>MSEEAPQIVEQFTEDPELEGLCELLIKQLHESKPQPQTLQLQDDKNEISITDK</sequence>
<feature type="compositionally biased region" description="Basic and acidic residues" evidence="1">
    <location>
        <begin position="42"/>
        <end position="53"/>
    </location>
</feature>
<evidence type="ECO:0000313" key="3">
    <source>
        <dbReference type="Proteomes" id="UP000324800"/>
    </source>
</evidence>